<feature type="non-terminal residue" evidence="1">
    <location>
        <position position="153"/>
    </location>
</feature>
<proteinExistence type="predicted"/>
<organism evidence="1">
    <name type="scientific">marine sediment metagenome</name>
    <dbReference type="NCBI Taxonomy" id="412755"/>
    <lineage>
        <taxon>unclassified sequences</taxon>
        <taxon>metagenomes</taxon>
        <taxon>ecological metagenomes</taxon>
    </lineage>
</organism>
<evidence type="ECO:0000313" key="1">
    <source>
        <dbReference type="EMBL" id="KKL57178.1"/>
    </source>
</evidence>
<dbReference type="AlphaFoldDB" id="A0A0F9D603"/>
<dbReference type="Gene3D" id="3.40.50.300">
    <property type="entry name" value="P-loop containing nucleotide triphosphate hydrolases"/>
    <property type="match status" value="1"/>
</dbReference>
<reference evidence="1" key="1">
    <citation type="journal article" date="2015" name="Nature">
        <title>Complex archaea that bridge the gap between prokaryotes and eukaryotes.</title>
        <authorList>
            <person name="Spang A."/>
            <person name="Saw J.H."/>
            <person name="Jorgensen S.L."/>
            <person name="Zaremba-Niedzwiedzka K."/>
            <person name="Martijn J."/>
            <person name="Lind A.E."/>
            <person name="van Eijk R."/>
            <person name="Schleper C."/>
            <person name="Guy L."/>
            <person name="Ettema T.J."/>
        </authorList>
    </citation>
    <scope>NUCLEOTIDE SEQUENCE</scope>
</reference>
<accession>A0A0F9D603</accession>
<name>A0A0F9D603_9ZZZZ</name>
<evidence type="ECO:0008006" key="2">
    <source>
        <dbReference type="Google" id="ProtNLM"/>
    </source>
</evidence>
<dbReference type="InterPro" id="IPR027417">
    <property type="entry name" value="P-loop_NTPase"/>
</dbReference>
<comment type="caution">
    <text evidence="1">The sequence shown here is derived from an EMBL/GenBank/DDBJ whole genome shotgun (WGS) entry which is preliminary data.</text>
</comment>
<gene>
    <name evidence="1" type="ORF">LCGC14_2238040</name>
</gene>
<dbReference type="SUPFAM" id="SSF52540">
    <property type="entry name" value="P-loop containing nucleoside triphosphate hydrolases"/>
    <property type="match status" value="1"/>
</dbReference>
<sequence length="153" mass="17480">MLIIMISGRAGAGKSSFSQFCMKHLESIKQESILVPFARGVKRAAKDSFGWDGNKDKAGRRLLQRIGLLGREYNENIWADQATKTIDQVWVVGSETVFIDDWRFPNEGKVISDKYDYVLKIRIIRPEEYLTLFNTTLYDDISETSLSDSLGYD</sequence>
<protein>
    <recommendedName>
        <fullName evidence="2">NadR/Ttd14 AAA domain-containing protein</fullName>
    </recommendedName>
</protein>
<dbReference type="EMBL" id="LAZR01030253">
    <property type="protein sequence ID" value="KKL57178.1"/>
    <property type="molecule type" value="Genomic_DNA"/>
</dbReference>